<proteinExistence type="predicted"/>
<dbReference type="PROSITE" id="PS51819">
    <property type="entry name" value="VOC"/>
    <property type="match status" value="1"/>
</dbReference>
<sequence length="140" mass="15250">MDTDLQEPDGGLTPHLAIGGGRAAEAAEFYKKAFGAEELMRHPADDGRLMHVHLKVNGSSLMMHDHFAEHHSGADLPAPCGVMLHLQVNDADAWWNRAIAAGGNVVMELADQFWGDRYGQLRDPFGHTWSIGAPSQAPQE</sequence>
<dbReference type="Pfam" id="PF00903">
    <property type="entry name" value="Glyoxalase"/>
    <property type="match status" value="1"/>
</dbReference>
<dbReference type="InterPro" id="IPR004360">
    <property type="entry name" value="Glyas_Fos-R_dOase_dom"/>
</dbReference>
<accession>A0ABT0RVJ7</accession>
<dbReference type="CDD" id="cd07246">
    <property type="entry name" value="VOC_like"/>
    <property type="match status" value="1"/>
</dbReference>
<evidence type="ECO:0000313" key="3">
    <source>
        <dbReference type="Proteomes" id="UP001203410"/>
    </source>
</evidence>
<reference evidence="2 3" key="1">
    <citation type="submission" date="2022-05" db="EMBL/GenBank/DDBJ databases">
        <authorList>
            <person name="Jo J.-H."/>
            <person name="Im W.-T."/>
        </authorList>
    </citation>
    <scope>NUCLEOTIDE SEQUENCE [LARGE SCALE GENOMIC DNA]</scope>
    <source>
        <strain evidence="2 3">NSE70-1</strain>
    </source>
</reference>
<dbReference type="PANTHER" id="PTHR34109">
    <property type="entry name" value="BNAUNNG04460D PROTEIN-RELATED"/>
    <property type="match status" value="1"/>
</dbReference>
<dbReference type="InterPro" id="IPR037523">
    <property type="entry name" value="VOC_core"/>
</dbReference>
<dbReference type="SUPFAM" id="SSF54593">
    <property type="entry name" value="Glyoxalase/Bleomycin resistance protein/Dihydroxybiphenyl dioxygenase"/>
    <property type="match status" value="1"/>
</dbReference>
<keyword evidence="3" id="KW-1185">Reference proteome</keyword>
<dbReference type="Gene3D" id="3.10.180.10">
    <property type="entry name" value="2,3-Dihydroxybiphenyl 1,2-Dioxygenase, domain 1"/>
    <property type="match status" value="1"/>
</dbReference>
<dbReference type="EMBL" id="JAMGBA010000002">
    <property type="protein sequence ID" value="MCL6698836.1"/>
    <property type="molecule type" value="Genomic_DNA"/>
</dbReference>
<dbReference type="PANTHER" id="PTHR34109:SF1">
    <property type="entry name" value="VOC DOMAIN-CONTAINING PROTEIN"/>
    <property type="match status" value="1"/>
</dbReference>
<gene>
    <name evidence="2" type="ORF">LZ496_08595</name>
</gene>
<dbReference type="Proteomes" id="UP001203410">
    <property type="component" value="Unassembled WGS sequence"/>
</dbReference>
<name>A0ABT0RVJ7_9SPHN</name>
<organism evidence="2 3">
    <name type="scientific">Sphingomonas caseinilyticus</name>
    <dbReference type="NCBI Taxonomy" id="2908205"/>
    <lineage>
        <taxon>Bacteria</taxon>
        <taxon>Pseudomonadati</taxon>
        <taxon>Pseudomonadota</taxon>
        <taxon>Alphaproteobacteria</taxon>
        <taxon>Sphingomonadales</taxon>
        <taxon>Sphingomonadaceae</taxon>
        <taxon>Sphingomonas</taxon>
    </lineage>
</organism>
<evidence type="ECO:0000313" key="2">
    <source>
        <dbReference type="EMBL" id="MCL6698836.1"/>
    </source>
</evidence>
<dbReference type="InterPro" id="IPR029068">
    <property type="entry name" value="Glyas_Bleomycin-R_OHBP_Dase"/>
</dbReference>
<comment type="caution">
    <text evidence="2">The sequence shown here is derived from an EMBL/GenBank/DDBJ whole genome shotgun (WGS) entry which is preliminary data.</text>
</comment>
<feature type="domain" description="VOC" evidence="1">
    <location>
        <begin position="12"/>
        <end position="134"/>
    </location>
</feature>
<dbReference type="RefSeq" id="WP_249904219.1">
    <property type="nucleotide sequence ID" value="NZ_JAMGBA010000002.1"/>
</dbReference>
<evidence type="ECO:0000259" key="1">
    <source>
        <dbReference type="PROSITE" id="PS51819"/>
    </source>
</evidence>
<protein>
    <submittedName>
        <fullName evidence="2">VOC family protein</fullName>
    </submittedName>
</protein>